<proteinExistence type="predicted"/>
<sequence length="220" mass="24466">VNGRAWVLLFCVVVAAVPAVAQDNVGTRLGVRRGGEVNFEPYGPGVLFGALDPSVKKWYVPQELFNDYGWNQWEYSNYARKQYERYVNTSIEGDHFYDVYGSHITKGWLVFNWTVSEPEAAGSRMLKTNQFGQFFSNLVVASDSKGQYHASITVGNEIRTTLTPLTFSKPLFDGIQIDLASDKYEATVIASRPSGFRSTGTEPNEKSNVTNLIGGRTTAQ</sequence>
<reference evidence="2" key="1">
    <citation type="submission" date="2018-05" db="EMBL/GenBank/DDBJ databases">
        <authorList>
            <person name="Lanie J.A."/>
            <person name="Ng W.-L."/>
            <person name="Kazmierczak K.M."/>
            <person name="Andrzejewski T.M."/>
            <person name="Davidsen T.M."/>
            <person name="Wayne K.J."/>
            <person name="Tettelin H."/>
            <person name="Glass J.I."/>
            <person name="Rusch D."/>
            <person name="Podicherti R."/>
            <person name="Tsui H.-C.T."/>
            <person name="Winkler M.E."/>
        </authorList>
    </citation>
    <scope>NUCLEOTIDE SEQUENCE</scope>
</reference>
<feature type="non-terminal residue" evidence="2">
    <location>
        <position position="220"/>
    </location>
</feature>
<protein>
    <submittedName>
        <fullName evidence="2">Uncharacterized protein</fullName>
    </submittedName>
</protein>
<feature type="compositionally biased region" description="Polar residues" evidence="1">
    <location>
        <begin position="196"/>
        <end position="220"/>
    </location>
</feature>
<evidence type="ECO:0000256" key="1">
    <source>
        <dbReference type="SAM" id="MobiDB-lite"/>
    </source>
</evidence>
<dbReference type="AlphaFoldDB" id="A0A383DLL7"/>
<organism evidence="2">
    <name type="scientific">marine metagenome</name>
    <dbReference type="NCBI Taxonomy" id="408172"/>
    <lineage>
        <taxon>unclassified sequences</taxon>
        <taxon>metagenomes</taxon>
        <taxon>ecological metagenomes</taxon>
    </lineage>
</organism>
<accession>A0A383DLL7</accession>
<dbReference type="EMBL" id="UINC01218281">
    <property type="protein sequence ID" value="SVE45239.1"/>
    <property type="molecule type" value="Genomic_DNA"/>
</dbReference>
<feature type="region of interest" description="Disordered" evidence="1">
    <location>
        <begin position="193"/>
        <end position="220"/>
    </location>
</feature>
<name>A0A383DLL7_9ZZZZ</name>
<feature type="non-terminal residue" evidence="2">
    <location>
        <position position="1"/>
    </location>
</feature>
<gene>
    <name evidence="2" type="ORF">METZ01_LOCUS498093</name>
</gene>
<evidence type="ECO:0000313" key="2">
    <source>
        <dbReference type="EMBL" id="SVE45239.1"/>
    </source>
</evidence>